<keyword evidence="3" id="KW-1185">Reference proteome</keyword>
<keyword evidence="1" id="KW-0472">Membrane</keyword>
<feature type="transmembrane region" description="Helical" evidence="1">
    <location>
        <begin position="41"/>
        <end position="59"/>
    </location>
</feature>
<sequence length="60" mass="6839">MSNHIDRTTGQRYSNRPEAAQRVLDRVHAQQQRNLRNFRRVIWAVAALTAILTIAAILGV</sequence>
<dbReference type="RefSeq" id="WP_395514149.1">
    <property type="nucleotide sequence ID" value="NZ_JBBDHD010000281.1"/>
</dbReference>
<accession>A0ABW7PQA6</accession>
<comment type="caution">
    <text evidence="2">The sequence shown here is derived from an EMBL/GenBank/DDBJ whole genome shotgun (WGS) entry which is preliminary data.</text>
</comment>
<proteinExistence type="predicted"/>
<evidence type="ECO:0000256" key="1">
    <source>
        <dbReference type="SAM" id="Phobius"/>
    </source>
</evidence>
<evidence type="ECO:0000313" key="3">
    <source>
        <dbReference type="Proteomes" id="UP001610631"/>
    </source>
</evidence>
<evidence type="ECO:0000313" key="2">
    <source>
        <dbReference type="EMBL" id="MFH7600606.1"/>
    </source>
</evidence>
<reference evidence="2 3" key="1">
    <citation type="submission" date="2024-03" db="EMBL/GenBank/DDBJ databases">
        <title>Whole genome sequencing of Streptomyces racemochromogenes, to identify antimicrobial biosynthetic gene clusters.</title>
        <authorList>
            <person name="Suryawanshi P."/>
            <person name="Krishnaraj P.U."/>
            <person name="Arun Y.P."/>
            <person name="Suryawanshi M.P."/>
            <person name="Rakshit O."/>
        </authorList>
    </citation>
    <scope>NUCLEOTIDE SEQUENCE [LARGE SCALE GENOMIC DNA]</scope>
    <source>
        <strain evidence="2 3">AUDT626</strain>
    </source>
</reference>
<keyword evidence="1" id="KW-1133">Transmembrane helix</keyword>
<dbReference type="Proteomes" id="UP001610631">
    <property type="component" value="Unassembled WGS sequence"/>
</dbReference>
<protein>
    <submittedName>
        <fullName evidence="2">Uncharacterized protein</fullName>
    </submittedName>
</protein>
<gene>
    <name evidence="2" type="ORF">WDV06_36745</name>
</gene>
<keyword evidence="1" id="KW-0812">Transmembrane</keyword>
<dbReference type="EMBL" id="JBBDHD010000281">
    <property type="protein sequence ID" value="MFH7600606.1"/>
    <property type="molecule type" value="Genomic_DNA"/>
</dbReference>
<name>A0ABW7PQA6_9ACTN</name>
<organism evidence="2 3">
    <name type="scientific">Streptomyces racemochromogenes</name>
    <dbReference type="NCBI Taxonomy" id="67353"/>
    <lineage>
        <taxon>Bacteria</taxon>
        <taxon>Bacillati</taxon>
        <taxon>Actinomycetota</taxon>
        <taxon>Actinomycetes</taxon>
        <taxon>Kitasatosporales</taxon>
        <taxon>Streptomycetaceae</taxon>
        <taxon>Streptomyces</taxon>
    </lineage>
</organism>